<dbReference type="OrthoDB" id="742916at2759"/>
<accession>A0A7J7NHK6</accession>
<dbReference type="PANTHER" id="PTHR31170:SF25">
    <property type="entry name" value="BNAA09G04570D PROTEIN"/>
    <property type="match status" value="1"/>
</dbReference>
<sequence length="487" mass="56694">MVAVFNKELLSWYLITLKLKETVEAGVSRCQESPTPTGNLSLVSAQQQADPWKNSVEVGSDNDEAKTICSDYEWVISVRDKLEQARQDELFGSWSKLSIYRIPKCLQEPDDKSYVPQIVSLGPYHYGKKRLREMDRHKWRSLNQVLKRTKQDVRIYFNSMKELEEKARACYEGTITLSSNEFVEMMVLDGCFVLELFRGAAGGLRNLDLQIGELDQKVGVGRLALQFFDPLIPTDEPLRKSDMDKLESSLGYWKTFDPLTDQSGLHCLDVFRRSLLRSGFQPAPRNWIKRWSHATRVADKRRQQLIHCVTELKESGIKFKKRKTDRFWDIKFEDGILHIPRLLIHDATKSLFLNLIAFEQCHLDCSNDITSYMIFMDNLINSPEDVGYLHYCGIIEHWLGSDAEVADLFNRLCQEVVYDVNDSYLSRMSEHVNRYYNHKWNTWLASLRHNYFSNPWAIISFFAAVVLLLLTFAQTFYGVYGYYFPRG</sequence>
<keyword evidence="3" id="KW-1185">Reference proteome</keyword>
<feature type="transmembrane region" description="Helical" evidence="1">
    <location>
        <begin position="456"/>
        <end position="483"/>
    </location>
</feature>
<organism evidence="2 3">
    <name type="scientific">Kingdonia uniflora</name>
    <dbReference type="NCBI Taxonomy" id="39325"/>
    <lineage>
        <taxon>Eukaryota</taxon>
        <taxon>Viridiplantae</taxon>
        <taxon>Streptophyta</taxon>
        <taxon>Embryophyta</taxon>
        <taxon>Tracheophyta</taxon>
        <taxon>Spermatophyta</taxon>
        <taxon>Magnoliopsida</taxon>
        <taxon>Ranunculales</taxon>
        <taxon>Circaeasteraceae</taxon>
        <taxon>Kingdonia</taxon>
    </lineage>
</organism>
<comment type="caution">
    <text evidence="2">The sequence shown here is derived from an EMBL/GenBank/DDBJ whole genome shotgun (WGS) entry which is preliminary data.</text>
</comment>
<dbReference type="EMBL" id="JACGCM010000784">
    <property type="protein sequence ID" value="KAF6166709.1"/>
    <property type="molecule type" value="Genomic_DNA"/>
</dbReference>
<protein>
    <submittedName>
        <fullName evidence="2">Uncharacterized protein</fullName>
    </submittedName>
</protein>
<dbReference type="AlphaFoldDB" id="A0A7J7NHK6"/>
<keyword evidence="1" id="KW-1133">Transmembrane helix</keyword>
<dbReference type="InterPro" id="IPR004158">
    <property type="entry name" value="DUF247_pln"/>
</dbReference>
<keyword evidence="1" id="KW-0812">Transmembrane</keyword>
<dbReference type="Pfam" id="PF03140">
    <property type="entry name" value="DUF247"/>
    <property type="match status" value="2"/>
</dbReference>
<gene>
    <name evidence="2" type="ORF">GIB67_042188</name>
</gene>
<evidence type="ECO:0000313" key="2">
    <source>
        <dbReference type="EMBL" id="KAF6166709.1"/>
    </source>
</evidence>
<name>A0A7J7NHK6_9MAGN</name>
<evidence type="ECO:0000313" key="3">
    <source>
        <dbReference type="Proteomes" id="UP000541444"/>
    </source>
</evidence>
<proteinExistence type="predicted"/>
<keyword evidence="1" id="KW-0472">Membrane</keyword>
<reference evidence="2 3" key="1">
    <citation type="journal article" date="2020" name="IScience">
        <title>Genome Sequencing of the Endangered Kingdonia uniflora (Circaeasteraceae, Ranunculales) Reveals Potential Mechanisms of Evolutionary Specialization.</title>
        <authorList>
            <person name="Sun Y."/>
            <person name="Deng T."/>
            <person name="Zhang A."/>
            <person name="Moore M.J."/>
            <person name="Landis J.B."/>
            <person name="Lin N."/>
            <person name="Zhang H."/>
            <person name="Zhang X."/>
            <person name="Huang J."/>
            <person name="Zhang X."/>
            <person name="Sun H."/>
            <person name="Wang H."/>
        </authorList>
    </citation>
    <scope>NUCLEOTIDE SEQUENCE [LARGE SCALE GENOMIC DNA]</scope>
    <source>
        <strain evidence="2">TB1705</strain>
        <tissue evidence="2">Leaf</tissue>
    </source>
</reference>
<evidence type="ECO:0000256" key="1">
    <source>
        <dbReference type="SAM" id="Phobius"/>
    </source>
</evidence>
<dbReference type="Proteomes" id="UP000541444">
    <property type="component" value="Unassembled WGS sequence"/>
</dbReference>
<dbReference type="PANTHER" id="PTHR31170">
    <property type="entry name" value="BNAC04G53230D PROTEIN"/>
    <property type="match status" value="1"/>
</dbReference>